<dbReference type="InterPro" id="IPR046348">
    <property type="entry name" value="SIS_dom_sf"/>
</dbReference>
<protein>
    <submittedName>
        <fullName evidence="2">SIS domain-containing protein</fullName>
    </submittedName>
</protein>
<accession>A0ABZ2PN14</accession>
<dbReference type="RefSeq" id="WP_338890160.1">
    <property type="nucleotide sequence ID" value="NZ_CP147846.1"/>
</dbReference>
<dbReference type="InterPro" id="IPR001347">
    <property type="entry name" value="SIS_dom"/>
</dbReference>
<name>A0ABZ2PN14_9NOCA</name>
<dbReference type="EMBL" id="CP147846">
    <property type="protein sequence ID" value="WXG69397.1"/>
    <property type="molecule type" value="Genomic_DNA"/>
</dbReference>
<dbReference type="PANTHER" id="PTHR30390:SF6">
    <property type="entry name" value="DNAA INITIATOR-ASSOCIATING PROTEIN DIAA"/>
    <property type="match status" value="1"/>
</dbReference>
<dbReference type="CDD" id="cd05006">
    <property type="entry name" value="SIS_GmhA"/>
    <property type="match status" value="1"/>
</dbReference>
<evidence type="ECO:0000259" key="1">
    <source>
        <dbReference type="PROSITE" id="PS51464"/>
    </source>
</evidence>
<dbReference type="InterPro" id="IPR035461">
    <property type="entry name" value="GmhA/DiaA"/>
</dbReference>
<dbReference type="PROSITE" id="PS51464">
    <property type="entry name" value="SIS"/>
    <property type="match status" value="1"/>
</dbReference>
<dbReference type="Pfam" id="PF13580">
    <property type="entry name" value="SIS_2"/>
    <property type="match status" value="1"/>
</dbReference>
<sequence length="195" mass="20553">MSETVRRTDVDDHFAALRTAADNAQIHAVTLDRWGRHLADVFDRGGRLLACGNGGSAAEAQHLTGELVGRFRHDRHPLSAIALHADTSAGTAIVNDYGEEEMFARQVRAHGRAGDVLVLLSTSGTSRNVLAAAKAAQEIGVVSWSLTGPAPNPLAETSDSAIAVEAPTTATVQEIHLALVHGLCISLDRALGVRL</sequence>
<organism evidence="2 3">
    <name type="scientific">Rhodococcus sovatensis</name>
    <dbReference type="NCBI Taxonomy" id="1805840"/>
    <lineage>
        <taxon>Bacteria</taxon>
        <taxon>Bacillati</taxon>
        <taxon>Actinomycetota</taxon>
        <taxon>Actinomycetes</taxon>
        <taxon>Mycobacteriales</taxon>
        <taxon>Nocardiaceae</taxon>
        <taxon>Rhodococcus</taxon>
    </lineage>
</organism>
<dbReference type="Proteomes" id="UP001432000">
    <property type="component" value="Chromosome"/>
</dbReference>
<dbReference type="InterPro" id="IPR050099">
    <property type="entry name" value="SIS_GmhA/DiaA_subfam"/>
</dbReference>
<evidence type="ECO:0000313" key="3">
    <source>
        <dbReference type="Proteomes" id="UP001432000"/>
    </source>
</evidence>
<dbReference type="PANTHER" id="PTHR30390">
    <property type="entry name" value="SEDOHEPTULOSE 7-PHOSPHATE ISOMERASE / DNAA INITIATOR-ASSOCIATING FACTOR FOR REPLICATION INITIATION"/>
    <property type="match status" value="1"/>
</dbReference>
<proteinExistence type="predicted"/>
<feature type="domain" description="SIS" evidence="1">
    <location>
        <begin position="38"/>
        <end position="195"/>
    </location>
</feature>
<dbReference type="SUPFAM" id="SSF53697">
    <property type="entry name" value="SIS domain"/>
    <property type="match status" value="1"/>
</dbReference>
<reference evidence="2 3" key="1">
    <citation type="submission" date="2024-03" db="EMBL/GenBank/DDBJ databases">
        <title>Natural products discovery in diverse microorganisms through a two-stage MS feature dereplication strategy.</title>
        <authorList>
            <person name="Zhang R."/>
        </authorList>
    </citation>
    <scope>NUCLEOTIDE SEQUENCE [LARGE SCALE GENOMIC DNA]</scope>
    <source>
        <strain evidence="2 3">18930</strain>
    </source>
</reference>
<evidence type="ECO:0000313" key="2">
    <source>
        <dbReference type="EMBL" id="WXG69397.1"/>
    </source>
</evidence>
<gene>
    <name evidence="2" type="ORF">WDS16_02205</name>
</gene>
<keyword evidence="3" id="KW-1185">Reference proteome</keyword>
<dbReference type="Gene3D" id="3.40.50.10490">
    <property type="entry name" value="Glucose-6-phosphate isomerase like protein, domain 1"/>
    <property type="match status" value="1"/>
</dbReference>